<dbReference type="InterPro" id="IPR003018">
    <property type="entry name" value="GAF"/>
</dbReference>
<comment type="caution">
    <text evidence="2">The sequence shown here is derived from an EMBL/GenBank/DDBJ whole genome shotgun (WGS) entry which is preliminary data.</text>
</comment>
<reference evidence="3" key="1">
    <citation type="journal article" date="2019" name="Int. J. Syst. Evol. Microbiol.">
        <title>The Global Catalogue of Microorganisms (GCM) 10K type strain sequencing project: providing services to taxonomists for standard genome sequencing and annotation.</title>
        <authorList>
            <consortium name="The Broad Institute Genomics Platform"/>
            <consortium name="The Broad Institute Genome Sequencing Center for Infectious Disease"/>
            <person name="Wu L."/>
            <person name="Ma J."/>
        </authorList>
    </citation>
    <scope>NUCLEOTIDE SEQUENCE [LARGE SCALE GENOMIC DNA]</scope>
    <source>
        <strain evidence="3">JCM 17927</strain>
    </source>
</reference>
<sequence length="160" mass="17369">MTIDTAPVFNFLESQPEAIEWNQLLSKILTAFDCTTGTIHTLDPDTNLLHLKAQQGIPEFLLPKMTVIPVGKGMAGVAAERRQPVQICNLQTDESGVARPSARDTKVEGSMTAPLMLDGELYGTLGIAKPVPYDFTEEETNTLMQIGEAISRKLAVQPSA</sequence>
<dbReference type="RefSeq" id="WP_345240011.1">
    <property type="nucleotide sequence ID" value="NZ_BAABHD010000003.1"/>
</dbReference>
<accession>A0ABP8MAJ5</accession>
<dbReference type="Gene3D" id="3.30.450.40">
    <property type="match status" value="1"/>
</dbReference>
<proteinExistence type="predicted"/>
<dbReference type="SUPFAM" id="SSF55781">
    <property type="entry name" value="GAF domain-like"/>
    <property type="match status" value="1"/>
</dbReference>
<dbReference type="InterPro" id="IPR029016">
    <property type="entry name" value="GAF-like_dom_sf"/>
</dbReference>
<protein>
    <recommendedName>
        <fullName evidence="1">GAF domain-containing protein</fullName>
    </recommendedName>
</protein>
<dbReference type="Pfam" id="PF13185">
    <property type="entry name" value="GAF_2"/>
    <property type="match status" value="1"/>
</dbReference>
<gene>
    <name evidence="2" type="ORF">GCM10023189_03730</name>
</gene>
<evidence type="ECO:0000313" key="3">
    <source>
        <dbReference type="Proteomes" id="UP001501175"/>
    </source>
</evidence>
<feature type="domain" description="GAF" evidence="1">
    <location>
        <begin position="24"/>
        <end position="152"/>
    </location>
</feature>
<organism evidence="2 3">
    <name type="scientific">Nibrella saemangeumensis</name>
    <dbReference type="NCBI Taxonomy" id="1084526"/>
    <lineage>
        <taxon>Bacteria</taxon>
        <taxon>Pseudomonadati</taxon>
        <taxon>Bacteroidota</taxon>
        <taxon>Cytophagia</taxon>
        <taxon>Cytophagales</taxon>
        <taxon>Spirosomataceae</taxon>
        <taxon>Nibrella</taxon>
    </lineage>
</organism>
<evidence type="ECO:0000313" key="2">
    <source>
        <dbReference type="EMBL" id="GAA4447390.1"/>
    </source>
</evidence>
<keyword evidence="3" id="KW-1185">Reference proteome</keyword>
<dbReference type="EMBL" id="BAABHD010000003">
    <property type="protein sequence ID" value="GAA4447390.1"/>
    <property type="molecule type" value="Genomic_DNA"/>
</dbReference>
<name>A0ABP8MAJ5_9BACT</name>
<dbReference type="Proteomes" id="UP001501175">
    <property type="component" value="Unassembled WGS sequence"/>
</dbReference>
<evidence type="ECO:0000259" key="1">
    <source>
        <dbReference type="Pfam" id="PF13185"/>
    </source>
</evidence>